<dbReference type="AlphaFoldDB" id="A0A0F4LNH5"/>
<dbReference type="InterPro" id="IPR025935">
    <property type="entry name" value="AbiH"/>
</dbReference>
<accession>A0A0F4LNH5</accession>
<dbReference type="STRING" id="303541.JF72_10790"/>
<proteinExistence type="predicted"/>
<keyword evidence="2" id="KW-1185">Reference proteome</keyword>
<dbReference type="PATRIC" id="fig|303541.3.peg.1242"/>
<reference evidence="1 2" key="1">
    <citation type="submission" date="2015-01" db="EMBL/GenBank/DDBJ databases">
        <title>Comparative genomics of the lactic acid bacteria isolated from the honey bee gut.</title>
        <authorList>
            <person name="Ellegaard K.M."/>
            <person name="Tamarit D."/>
            <person name="Javelind E."/>
            <person name="Olofsson T."/>
            <person name="Andersson S.G."/>
            <person name="Vasquez A."/>
        </authorList>
    </citation>
    <scope>NUCLEOTIDE SEQUENCE [LARGE SCALE GENOMIC DNA]</scope>
    <source>
        <strain evidence="1 2">Hma11</strain>
    </source>
</reference>
<dbReference type="RefSeq" id="WP_046307527.1">
    <property type="nucleotide sequence ID" value="NZ_KQ034000.1"/>
</dbReference>
<evidence type="ECO:0000313" key="1">
    <source>
        <dbReference type="EMBL" id="KJY60140.1"/>
    </source>
</evidence>
<protein>
    <submittedName>
        <fullName evidence="1">AbiH family protein</fullName>
    </submittedName>
</protein>
<sequence length="316" mass="36869">MNKLFIIGNGFDLAHGIPSTFNHFKEFLRCKYNYNPDEDVSLLLDWSDGYQGEEICDAKACAQIIDSLISDSCSNIGDGDRENWSDFEKAMGYIDYSLLDDEIEIVYDKEGDEHIGYTENNFEDAYSNLKNGMLKITDFLSEWISSISITESSYSVFNLDNYYNFLELIDKNNDTFLTFNYTQTLEELYEAKNVTHLHGNQESPVMGHNNDSKMGERNYHQEIYINSINEALRKPTSRIIESNRCFFEKLQGEIDSIYSYGFSFGEVDLIYIKEVLKHLDSGNIKWYLHRHDEIKHEEFKKKIKKCGFQGTFLEFD</sequence>
<name>A0A0F4LNH5_9LACO</name>
<dbReference type="Pfam" id="PF14253">
    <property type="entry name" value="AbiH"/>
    <property type="match status" value="1"/>
</dbReference>
<organism evidence="1 2">
    <name type="scientific">Lactobacillus apis</name>
    <dbReference type="NCBI Taxonomy" id="303541"/>
    <lineage>
        <taxon>Bacteria</taxon>
        <taxon>Bacillati</taxon>
        <taxon>Bacillota</taxon>
        <taxon>Bacilli</taxon>
        <taxon>Lactobacillales</taxon>
        <taxon>Lactobacillaceae</taxon>
        <taxon>Lactobacillus</taxon>
    </lineage>
</organism>
<dbReference type="HOGENOM" id="CLU_045940_0_0_9"/>
<gene>
    <name evidence="1" type="ORF">JF72_10790</name>
</gene>
<dbReference type="Proteomes" id="UP000033682">
    <property type="component" value="Unassembled WGS sequence"/>
</dbReference>
<evidence type="ECO:0000313" key="2">
    <source>
        <dbReference type="Proteomes" id="UP000033682"/>
    </source>
</evidence>
<dbReference type="EMBL" id="JXLG01000009">
    <property type="protein sequence ID" value="KJY60140.1"/>
    <property type="molecule type" value="Genomic_DNA"/>
</dbReference>
<comment type="caution">
    <text evidence="1">The sequence shown here is derived from an EMBL/GenBank/DDBJ whole genome shotgun (WGS) entry which is preliminary data.</text>
</comment>